<evidence type="ECO:0000256" key="2">
    <source>
        <dbReference type="ARBA" id="ARBA00022737"/>
    </source>
</evidence>
<dbReference type="Proteomes" id="UP000006237">
    <property type="component" value="Unassembled WGS sequence"/>
</dbReference>
<name>A0ABP2DUS8_9CORY</name>
<dbReference type="InterPro" id="IPR001611">
    <property type="entry name" value="Leu-rich_rpt"/>
</dbReference>
<evidence type="ECO:0000256" key="3">
    <source>
        <dbReference type="SAM" id="MobiDB-lite"/>
    </source>
</evidence>
<keyword evidence="4" id="KW-0472">Membrane</keyword>
<accession>A0ABP2DUS8</accession>
<evidence type="ECO:0000313" key="5">
    <source>
        <dbReference type="EMBL" id="EEI63424.1"/>
    </source>
</evidence>
<gene>
    <name evidence="5" type="ORF">HMPREF0293_1065</name>
</gene>
<dbReference type="SMART" id="SM00369">
    <property type="entry name" value="LRR_TYP"/>
    <property type="match status" value="5"/>
</dbReference>
<dbReference type="PANTHER" id="PTHR48051:SF1">
    <property type="entry name" value="RAS SUPPRESSOR PROTEIN 1"/>
    <property type="match status" value="1"/>
</dbReference>
<sequence length="577" mass="62062">MRIYLRKPAYDGAIAAYAPCRDENDTSLQSQDNIFHSQEHSERKTMKLQSPGVSSRKVLKAAQATCVSLALFSTAVVVPPATAQEPKALPDESVAVVPYAAPLGLDQTIDVFGTRIPVPAAVGGVVALLALIIGLSVGLTQDTGSSNGANDDKKKPTPSPKPSMTTEATTSPAPSEPSPDPTPTTSKKPEPAVKGVVPDEKFRQILNKQYFGKAEADLDDPITAEQMKTLASISTPPETGIKSLEGIQYATEATMLWFWQEPITSLPDSIGNLTKLERLKFTGGKLTALPDSIGHLSNLTDLEVTFNKLTDVPESIGNLSKLESLNLQGNQLTAIPSSVSRLSNLKYYKVDRNKITALPEFSQEQTKIVTLSAYDNQLTALPESIGQLRDLSILMISNNKLTTLPESAKNFGGLMSVGIANNPLTTLPLDVSGAQGLTVSGDQLELVAPQIRTINGEGDKKFLNNQLYLTITGQVPTDSVPEWVTLVTGMTINFEDETAVPEWVGNLKQLKRTQLLGKNLTTLPANLASLPELNDVIVYSTPKIAEDNATVVALRTKGTTVKLRDFANRPARPLETK</sequence>
<proteinExistence type="predicted"/>
<dbReference type="EMBL" id="ACHF01000028">
    <property type="protein sequence ID" value="EEI63424.1"/>
    <property type="molecule type" value="Genomic_DNA"/>
</dbReference>
<keyword evidence="4" id="KW-1133">Transmembrane helix</keyword>
<keyword evidence="6" id="KW-1185">Reference proteome</keyword>
<feature type="compositionally biased region" description="Basic and acidic residues" evidence="3">
    <location>
        <begin position="187"/>
        <end position="198"/>
    </location>
</feature>
<comment type="caution">
    <text evidence="5">The sequence shown here is derived from an EMBL/GenBank/DDBJ whole genome shotgun (WGS) entry which is preliminary data.</text>
</comment>
<dbReference type="InterPro" id="IPR003591">
    <property type="entry name" value="Leu-rich_rpt_typical-subtyp"/>
</dbReference>
<dbReference type="Gene3D" id="3.80.10.10">
    <property type="entry name" value="Ribonuclease Inhibitor"/>
    <property type="match status" value="1"/>
</dbReference>
<protein>
    <submittedName>
        <fullName evidence="5">Leucine Rich Repeat protein</fullName>
    </submittedName>
</protein>
<dbReference type="SUPFAM" id="SSF52058">
    <property type="entry name" value="L domain-like"/>
    <property type="match status" value="1"/>
</dbReference>
<dbReference type="InterPro" id="IPR050216">
    <property type="entry name" value="LRR_domain-containing"/>
</dbReference>
<evidence type="ECO:0000256" key="1">
    <source>
        <dbReference type="ARBA" id="ARBA00022614"/>
    </source>
</evidence>
<dbReference type="SMART" id="SM00364">
    <property type="entry name" value="LRR_BAC"/>
    <property type="match status" value="5"/>
</dbReference>
<keyword evidence="2" id="KW-0677">Repeat</keyword>
<dbReference type="InterPro" id="IPR032675">
    <property type="entry name" value="LRR_dom_sf"/>
</dbReference>
<evidence type="ECO:0000313" key="6">
    <source>
        <dbReference type="Proteomes" id="UP000006237"/>
    </source>
</evidence>
<feature type="transmembrane region" description="Helical" evidence="4">
    <location>
        <begin position="118"/>
        <end position="139"/>
    </location>
</feature>
<keyword evidence="4" id="KW-0812">Transmembrane</keyword>
<dbReference type="PANTHER" id="PTHR48051">
    <property type="match status" value="1"/>
</dbReference>
<feature type="compositionally biased region" description="Low complexity" evidence="3">
    <location>
        <begin position="162"/>
        <end position="173"/>
    </location>
</feature>
<evidence type="ECO:0000256" key="4">
    <source>
        <dbReference type="SAM" id="Phobius"/>
    </source>
</evidence>
<reference evidence="5 6" key="1">
    <citation type="submission" date="2009-01" db="EMBL/GenBank/DDBJ databases">
        <authorList>
            <person name="Qin X."/>
            <person name="Bachman B."/>
            <person name="Battles P."/>
            <person name="Bell A."/>
            <person name="Bess C."/>
            <person name="Bickham C."/>
            <person name="Chaboub L."/>
            <person name="Chen D."/>
            <person name="Coyle M."/>
            <person name="Deiros D.R."/>
            <person name="Dinh H."/>
            <person name="Forbes L."/>
            <person name="Fowler G."/>
            <person name="Francisco L."/>
            <person name="Fu Q."/>
            <person name="Gubbala S."/>
            <person name="Hale W."/>
            <person name="Han Y."/>
            <person name="Hemphill L."/>
            <person name="Highlander S.K."/>
            <person name="Hirani K."/>
            <person name="Hogues M."/>
            <person name="Jackson L."/>
            <person name="Jakkamsetti A."/>
            <person name="Javaid M."/>
            <person name="Jiang H."/>
            <person name="Korchina V."/>
            <person name="Kovar C."/>
            <person name="Lara F."/>
            <person name="Lee S."/>
            <person name="Mata R."/>
            <person name="Mathew T."/>
            <person name="Moen C."/>
            <person name="Morales K."/>
            <person name="Munidasa M."/>
            <person name="Nazareth L."/>
            <person name="Ngo R."/>
            <person name="Nguyen L."/>
            <person name="Okwuonu G."/>
            <person name="Ongeri F."/>
            <person name="Patil S."/>
            <person name="Petrosino J."/>
            <person name="Pham C."/>
            <person name="Pham P."/>
            <person name="Pu L.-L."/>
            <person name="Puazo M."/>
            <person name="Raj R."/>
            <person name="Reid J."/>
            <person name="Rouhana J."/>
            <person name="Saada N."/>
            <person name="Shang Y."/>
            <person name="Simmons D."/>
            <person name="Thornton R."/>
            <person name="Warren J."/>
            <person name="Weissenberger G."/>
            <person name="Zhang J."/>
            <person name="Zhang L."/>
            <person name="Zhou C."/>
            <person name="Zhu D."/>
            <person name="Muzny D."/>
            <person name="Worley K."/>
            <person name="Gibbs R."/>
        </authorList>
    </citation>
    <scope>NUCLEOTIDE SEQUENCE [LARGE SCALE GENOMIC DNA]</scope>
    <source>
        <strain evidence="5 6">ATCC 51866</strain>
    </source>
</reference>
<keyword evidence="1" id="KW-0433">Leucine-rich repeat</keyword>
<dbReference type="Pfam" id="PF13855">
    <property type="entry name" value="LRR_8"/>
    <property type="match status" value="1"/>
</dbReference>
<dbReference type="PROSITE" id="PS51450">
    <property type="entry name" value="LRR"/>
    <property type="match status" value="1"/>
</dbReference>
<organism evidence="5 6">
    <name type="scientific">Corynebacterium glucuronolyticum ATCC 51866</name>
    <dbReference type="NCBI Taxonomy" id="548478"/>
    <lineage>
        <taxon>Bacteria</taxon>
        <taxon>Bacillati</taxon>
        <taxon>Actinomycetota</taxon>
        <taxon>Actinomycetes</taxon>
        <taxon>Mycobacteriales</taxon>
        <taxon>Corynebacteriaceae</taxon>
        <taxon>Corynebacterium</taxon>
    </lineage>
</organism>
<feature type="region of interest" description="Disordered" evidence="3">
    <location>
        <begin position="141"/>
        <end position="198"/>
    </location>
</feature>